<dbReference type="Pfam" id="PF05257">
    <property type="entry name" value="CHAP"/>
    <property type="match status" value="1"/>
</dbReference>
<feature type="chain" id="PRO_5011453873" evidence="1">
    <location>
        <begin position="24"/>
        <end position="181"/>
    </location>
</feature>
<dbReference type="PROSITE" id="PS50911">
    <property type="entry name" value="CHAP"/>
    <property type="match status" value="1"/>
</dbReference>
<sequence>MLKNAKFAMGALLLALIATPASAQSWQCAPFARMFSGLQLFGNAYTWWQQATGKYDRGTAPKAGAVLVFKAAGAMRVGHVATVSKVISDRVIEVTHANWSIINGRRGQVERNVKVVDASANGDWSKVKVWYAPIHGVGIKAYPVYGFIYGGAKAAAKAVRDADKALDDAALAKVEQITSAG</sequence>
<dbReference type="InterPro" id="IPR007921">
    <property type="entry name" value="CHAP_dom"/>
</dbReference>
<dbReference type="STRING" id="1166337.SAMN05192580_3557"/>
<reference evidence="3 4" key="1">
    <citation type="submission" date="2016-10" db="EMBL/GenBank/DDBJ databases">
        <authorList>
            <person name="de Groot N.N."/>
        </authorList>
    </citation>
    <scope>NUCLEOTIDE SEQUENCE [LARGE SCALE GENOMIC DNA]</scope>
    <source>
        <strain evidence="3 4">S5-249</strain>
    </source>
</reference>
<evidence type="ECO:0000259" key="2">
    <source>
        <dbReference type="PROSITE" id="PS50911"/>
    </source>
</evidence>
<evidence type="ECO:0000313" key="3">
    <source>
        <dbReference type="EMBL" id="SFS11283.1"/>
    </source>
</evidence>
<evidence type="ECO:0000313" key="4">
    <source>
        <dbReference type="Proteomes" id="UP000198824"/>
    </source>
</evidence>
<proteinExistence type="predicted"/>
<organism evidence="3 4">
    <name type="scientific">Sphingomonas jatrophae</name>
    <dbReference type="NCBI Taxonomy" id="1166337"/>
    <lineage>
        <taxon>Bacteria</taxon>
        <taxon>Pseudomonadati</taxon>
        <taxon>Pseudomonadota</taxon>
        <taxon>Alphaproteobacteria</taxon>
        <taxon>Sphingomonadales</taxon>
        <taxon>Sphingomonadaceae</taxon>
        <taxon>Sphingomonas</taxon>
    </lineage>
</organism>
<keyword evidence="1" id="KW-0732">Signal</keyword>
<feature type="domain" description="Peptidase C51" evidence="2">
    <location>
        <begin position="3"/>
        <end position="126"/>
    </location>
</feature>
<dbReference type="Gene3D" id="3.90.1720.10">
    <property type="entry name" value="endopeptidase domain like (from Nostoc punctiforme)"/>
    <property type="match status" value="1"/>
</dbReference>
<accession>A0A1I6M6M9</accession>
<dbReference type="AlphaFoldDB" id="A0A1I6M6M9"/>
<keyword evidence="4" id="KW-1185">Reference proteome</keyword>
<protein>
    <submittedName>
        <fullName evidence="3">CHAP domain-containing protein</fullName>
    </submittedName>
</protein>
<dbReference type="Proteomes" id="UP000198824">
    <property type="component" value="Unassembled WGS sequence"/>
</dbReference>
<name>A0A1I6M6M9_9SPHN</name>
<feature type="signal peptide" evidence="1">
    <location>
        <begin position="1"/>
        <end position="23"/>
    </location>
</feature>
<evidence type="ECO:0000256" key="1">
    <source>
        <dbReference type="SAM" id="SignalP"/>
    </source>
</evidence>
<gene>
    <name evidence="3" type="ORF">SAMN05192580_3557</name>
</gene>
<dbReference type="EMBL" id="FOZG01000003">
    <property type="protein sequence ID" value="SFS11283.1"/>
    <property type="molecule type" value="Genomic_DNA"/>
</dbReference>
<dbReference type="OrthoDB" id="7279151at2"/>
<dbReference type="SUPFAM" id="SSF54001">
    <property type="entry name" value="Cysteine proteinases"/>
    <property type="match status" value="1"/>
</dbReference>
<dbReference type="InterPro" id="IPR038765">
    <property type="entry name" value="Papain-like_cys_pep_sf"/>
</dbReference>